<protein>
    <submittedName>
        <fullName evidence="4">Putative sugar isomerase</fullName>
    </submittedName>
</protein>
<evidence type="ECO:0000313" key="4">
    <source>
        <dbReference type="EMBL" id="GAO45535.1"/>
    </source>
</evidence>
<feature type="chain" id="PRO_5002430320" evidence="3">
    <location>
        <begin position="26"/>
        <end position="458"/>
    </location>
</feature>
<dbReference type="InterPro" id="IPR010819">
    <property type="entry name" value="AGE/CE"/>
</dbReference>
<keyword evidence="3" id="KW-0732">Signal</keyword>
<dbReference type="GO" id="GO:0016853">
    <property type="term" value="F:isomerase activity"/>
    <property type="evidence" value="ECO:0007669"/>
    <property type="project" value="UniProtKB-KW"/>
</dbReference>
<proteinExistence type="inferred from homology"/>
<comment type="caution">
    <text evidence="4">The sequence shown here is derived from an EMBL/GenBank/DDBJ whole genome shotgun (WGS) entry which is preliminary data.</text>
</comment>
<keyword evidence="5" id="KW-1185">Reference proteome</keyword>
<dbReference type="EMBL" id="BBWV01000006">
    <property type="protein sequence ID" value="GAO45535.1"/>
    <property type="molecule type" value="Genomic_DNA"/>
</dbReference>
<sequence>MNFTIKAGILLTRLIPCFLFFPVSAQFSRNQIADQMERSINTELLNKWYPRNFDTVYGGYLSTYTFDFKPTGAQDKFIVTQARHMWTNAKAALHNPQQKVYRQGAVHGFRFLRDVMWDKTYGGFYSLVNRQGQPISGDRPPKEAYGNAFAIYALAAYYELTRDPEALDLAKKTFTWLEQHSHDPKYLGYFQFLDREGNPMIRTAETPSTSELGYKDQNSSIHLLEAFTDLYHLWKDPLLEKRLRELLVLIRDRITNEKGNLVLFFYPDWTPLSYRDSSRATIMKHHFLDHVSPGHDIETAYLLLEASHALGIRNDSVTWKAARKMTNQAIAGCWDKSTGGLFDEGYYFKGADTLTIIADTKNWWAQAEAMNTLLLMADAYPDAPEHYYQRFTQIWEYINTYMIDHTYGDWYAAGYDKSPSIKTALKGHMWKATYHHYRALYNCMERLRSSSNKVNGSL</sequence>
<dbReference type="GO" id="GO:0005975">
    <property type="term" value="P:carbohydrate metabolic process"/>
    <property type="evidence" value="ECO:0007669"/>
    <property type="project" value="InterPro"/>
</dbReference>
<reference evidence="4 5" key="1">
    <citation type="submission" date="2015-04" db="EMBL/GenBank/DDBJ databases">
        <title>Whole genome shotgun sequence of Flavihumibacter petaseus NBRC 106054.</title>
        <authorList>
            <person name="Miyazawa S."/>
            <person name="Hosoyama A."/>
            <person name="Hashimoto M."/>
            <person name="Noguchi M."/>
            <person name="Tsuchikane K."/>
            <person name="Ohji S."/>
            <person name="Yamazoe A."/>
            <person name="Ichikawa N."/>
            <person name="Kimura A."/>
            <person name="Fujita N."/>
        </authorList>
    </citation>
    <scope>NUCLEOTIDE SEQUENCE [LARGE SCALE GENOMIC DNA]</scope>
    <source>
        <strain evidence="4 5">NBRC 106054</strain>
    </source>
</reference>
<evidence type="ECO:0000256" key="1">
    <source>
        <dbReference type="ARBA" id="ARBA00008558"/>
    </source>
</evidence>
<evidence type="ECO:0000256" key="3">
    <source>
        <dbReference type="SAM" id="SignalP"/>
    </source>
</evidence>
<accession>A0A0E9N832</accession>
<dbReference type="RefSeq" id="WP_052956134.1">
    <property type="nucleotide sequence ID" value="NZ_BBWV01000006.1"/>
</dbReference>
<dbReference type="Proteomes" id="UP000033121">
    <property type="component" value="Unassembled WGS sequence"/>
</dbReference>
<evidence type="ECO:0000256" key="2">
    <source>
        <dbReference type="ARBA" id="ARBA00023235"/>
    </source>
</evidence>
<name>A0A0E9N832_9BACT</name>
<keyword evidence="2 4" id="KW-0413">Isomerase</keyword>
<dbReference type="InterPro" id="IPR012341">
    <property type="entry name" value="6hp_glycosidase-like_sf"/>
</dbReference>
<gene>
    <name evidence="4" type="ORF">FPE01S_06_00260</name>
</gene>
<evidence type="ECO:0000313" key="5">
    <source>
        <dbReference type="Proteomes" id="UP000033121"/>
    </source>
</evidence>
<comment type="similarity">
    <text evidence="1">Belongs to the N-acylglucosamine 2-epimerase family.</text>
</comment>
<dbReference type="OrthoDB" id="5141876at2"/>
<dbReference type="InterPro" id="IPR008928">
    <property type="entry name" value="6-hairpin_glycosidase_sf"/>
</dbReference>
<feature type="signal peptide" evidence="3">
    <location>
        <begin position="1"/>
        <end position="25"/>
    </location>
</feature>
<organism evidence="4 5">
    <name type="scientific">Flavihumibacter petaseus NBRC 106054</name>
    <dbReference type="NCBI Taxonomy" id="1220578"/>
    <lineage>
        <taxon>Bacteria</taxon>
        <taxon>Pseudomonadati</taxon>
        <taxon>Bacteroidota</taxon>
        <taxon>Chitinophagia</taxon>
        <taxon>Chitinophagales</taxon>
        <taxon>Chitinophagaceae</taxon>
        <taxon>Flavihumibacter</taxon>
    </lineage>
</organism>
<dbReference type="Gene3D" id="1.50.10.10">
    <property type="match status" value="1"/>
</dbReference>
<dbReference type="AlphaFoldDB" id="A0A0E9N832"/>
<dbReference type="STRING" id="1220578.FPE01S_06_00260"/>
<dbReference type="Pfam" id="PF07221">
    <property type="entry name" value="GlcNAc_2-epim"/>
    <property type="match status" value="1"/>
</dbReference>
<dbReference type="PANTHER" id="PTHR15108">
    <property type="entry name" value="N-ACYLGLUCOSAMINE-2-EPIMERASE"/>
    <property type="match status" value="1"/>
</dbReference>
<dbReference type="SUPFAM" id="SSF48208">
    <property type="entry name" value="Six-hairpin glycosidases"/>
    <property type="match status" value="1"/>
</dbReference>